<dbReference type="PANTHER" id="PTHR44688:SF16">
    <property type="entry name" value="DNA-BINDING TRANSCRIPTIONAL ACTIVATOR DEVR_DOSR"/>
    <property type="match status" value="1"/>
</dbReference>
<dbReference type="InterPro" id="IPR016032">
    <property type="entry name" value="Sig_transdc_resp-reg_C-effctor"/>
</dbReference>
<evidence type="ECO:0000256" key="2">
    <source>
        <dbReference type="ARBA" id="ARBA00023125"/>
    </source>
</evidence>
<keyword evidence="1" id="KW-0805">Transcription regulation</keyword>
<dbReference type="PROSITE" id="PS50043">
    <property type="entry name" value="HTH_LUXR_2"/>
    <property type="match status" value="1"/>
</dbReference>
<keyword evidence="2" id="KW-0238">DNA-binding</keyword>
<dbReference type="SUPFAM" id="SSF46894">
    <property type="entry name" value="C-terminal effector domain of the bipartite response regulators"/>
    <property type="match status" value="1"/>
</dbReference>
<reference evidence="6" key="1">
    <citation type="journal article" date="2019" name="Int. J. Syst. Evol. Microbiol.">
        <title>The Global Catalogue of Microorganisms (GCM) 10K type strain sequencing project: providing services to taxonomists for standard genome sequencing and annotation.</title>
        <authorList>
            <consortium name="The Broad Institute Genomics Platform"/>
            <consortium name="The Broad Institute Genome Sequencing Center for Infectious Disease"/>
            <person name="Wu L."/>
            <person name="Ma J."/>
        </authorList>
    </citation>
    <scope>NUCLEOTIDE SEQUENCE [LARGE SCALE GENOMIC DNA]</scope>
    <source>
        <strain evidence="6">CGMCC 1.15304</strain>
    </source>
</reference>
<evidence type="ECO:0000259" key="4">
    <source>
        <dbReference type="PROSITE" id="PS50043"/>
    </source>
</evidence>
<dbReference type="SMART" id="SM00421">
    <property type="entry name" value="HTH_LUXR"/>
    <property type="match status" value="1"/>
</dbReference>
<organism evidence="5 6">
    <name type="scientific">Kordiimonas lipolytica</name>
    <dbReference type="NCBI Taxonomy" id="1662421"/>
    <lineage>
        <taxon>Bacteria</taxon>
        <taxon>Pseudomonadati</taxon>
        <taxon>Pseudomonadota</taxon>
        <taxon>Alphaproteobacteria</taxon>
        <taxon>Kordiimonadales</taxon>
        <taxon>Kordiimonadaceae</taxon>
        <taxon>Kordiimonas</taxon>
    </lineage>
</organism>
<dbReference type="Gene3D" id="1.10.10.10">
    <property type="entry name" value="Winged helix-like DNA-binding domain superfamily/Winged helix DNA-binding domain"/>
    <property type="match status" value="1"/>
</dbReference>
<dbReference type="Proteomes" id="UP001595776">
    <property type="component" value="Unassembled WGS sequence"/>
</dbReference>
<name>A0ABV8UCP4_9PROT</name>
<evidence type="ECO:0000313" key="5">
    <source>
        <dbReference type="EMBL" id="MFC4348614.1"/>
    </source>
</evidence>
<gene>
    <name evidence="5" type="ORF">ACFO5Q_12240</name>
</gene>
<dbReference type="InterPro" id="IPR000792">
    <property type="entry name" value="Tscrpt_reg_LuxR_C"/>
</dbReference>
<proteinExistence type="predicted"/>
<keyword evidence="3" id="KW-0804">Transcription</keyword>
<protein>
    <submittedName>
        <fullName evidence="5">Helix-turn-helix transcriptional regulator</fullName>
    </submittedName>
</protein>
<feature type="domain" description="HTH luxR-type" evidence="4">
    <location>
        <begin position="224"/>
        <end position="289"/>
    </location>
</feature>
<evidence type="ECO:0000256" key="3">
    <source>
        <dbReference type="ARBA" id="ARBA00023163"/>
    </source>
</evidence>
<keyword evidence="6" id="KW-1185">Reference proteome</keyword>
<dbReference type="RefSeq" id="WP_068149009.1">
    <property type="nucleotide sequence ID" value="NZ_JBHSCR010000013.1"/>
</dbReference>
<sequence length="292" mass="33157">MLDTSALNQDFALASNQHVSTAKSALWADYVVDVMGPKGLPILFKGILPADLSDSDSLSLNGKPISYPYFVQPGQWFNNDTCLTFYRNMQSITPNMVDVGATAAQMALKKRNIMELRLLTLPKAALILRSIARINAKLARNKTPRIMDLKKNSGHLAITYHEGMYHTAASTDYYRGFLCGCLDFLGFRDVRSTVLFDHMDNVKQGETEILFEWEEKSFPEKFKIRALEKHLSRRETELVRLLSEGFTLQEISYLTDITYETVKFHLANARKKLNCRTREELVAKFITQSLGG</sequence>
<dbReference type="CDD" id="cd06170">
    <property type="entry name" value="LuxR_C_like"/>
    <property type="match status" value="1"/>
</dbReference>
<dbReference type="PRINTS" id="PR00038">
    <property type="entry name" value="HTHLUXR"/>
</dbReference>
<evidence type="ECO:0000256" key="1">
    <source>
        <dbReference type="ARBA" id="ARBA00023015"/>
    </source>
</evidence>
<dbReference type="EMBL" id="JBHSCR010000013">
    <property type="protein sequence ID" value="MFC4348614.1"/>
    <property type="molecule type" value="Genomic_DNA"/>
</dbReference>
<dbReference type="InterPro" id="IPR036388">
    <property type="entry name" value="WH-like_DNA-bd_sf"/>
</dbReference>
<evidence type="ECO:0000313" key="6">
    <source>
        <dbReference type="Proteomes" id="UP001595776"/>
    </source>
</evidence>
<dbReference type="Pfam" id="PF00196">
    <property type="entry name" value="GerE"/>
    <property type="match status" value="1"/>
</dbReference>
<comment type="caution">
    <text evidence="5">The sequence shown here is derived from an EMBL/GenBank/DDBJ whole genome shotgun (WGS) entry which is preliminary data.</text>
</comment>
<accession>A0ABV8UCP4</accession>
<dbReference type="PANTHER" id="PTHR44688">
    <property type="entry name" value="DNA-BINDING TRANSCRIPTIONAL ACTIVATOR DEVR_DOSR"/>
    <property type="match status" value="1"/>
</dbReference>